<dbReference type="PROSITE" id="PS00455">
    <property type="entry name" value="AMP_BINDING"/>
    <property type="match status" value="1"/>
</dbReference>
<dbReference type="InterPro" id="IPR010080">
    <property type="entry name" value="Thioester_reductase-like_dom"/>
</dbReference>
<dbReference type="Proteomes" id="UP000279446">
    <property type="component" value="Unassembled WGS sequence"/>
</dbReference>
<keyword evidence="3" id="KW-0597">Phosphoprotein</keyword>
<dbReference type="Gene3D" id="3.30.559.30">
    <property type="entry name" value="Nonribosomal peptide synthetase, condensation domain"/>
    <property type="match status" value="1"/>
</dbReference>
<dbReference type="EMBL" id="RZNY01000025">
    <property type="protein sequence ID" value="RUT42598.1"/>
    <property type="molecule type" value="Genomic_DNA"/>
</dbReference>
<dbReference type="PROSITE" id="PS50075">
    <property type="entry name" value="CARRIER"/>
    <property type="match status" value="1"/>
</dbReference>
<dbReference type="SUPFAM" id="SSF47336">
    <property type="entry name" value="ACP-like"/>
    <property type="match status" value="1"/>
</dbReference>
<dbReference type="PANTHER" id="PTHR44845">
    <property type="entry name" value="CARRIER DOMAIN-CONTAINING PROTEIN"/>
    <property type="match status" value="1"/>
</dbReference>
<dbReference type="Gene3D" id="1.10.1200.10">
    <property type="entry name" value="ACP-like"/>
    <property type="match status" value="1"/>
</dbReference>
<dbReference type="InterPro" id="IPR036736">
    <property type="entry name" value="ACP-like_sf"/>
</dbReference>
<accession>A0A3S1DPK6</accession>
<dbReference type="InterPro" id="IPR036291">
    <property type="entry name" value="NAD(P)-bd_dom_sf"/>
</dbReference>
<dbReference type="InterPro" id="IPR020459">
    <property type="entry name" value="AMP-binding"/>
</dbReference>
<dbReference type="GO" id="GO:0017000">
    <property type="term" value="P:antibiotic biosynthetic process"/>
    <property type="evidence" value="ECO:0007669"/>
    <property type="project" value="UniProtKB-KW"/>
</dbReference>
<feature type="domain" description="Carrier" evidence="5">
    <location>
        <begin position="755"/>
        <end position="829"/>
    </location>
</feature>
<comment type="caution">
    <text evidence="6">The sequence shown here is derived from an EMBL/GenBank/DDBJ whole genome shotgun (WGS) entry which is preliminary data.</text>
</comment>
<dbReference type="FunFam" id="3.40.50.980:FF:000001">
    <property type="entry name" value="Non-ribosomal peptide synthetase"/>
    <property type="match status" value="1"/>
</dbReference>
<proteinExistence type="inferred from homology"/>
<dbReference type="Pfam" id="PF00550">
    <property type="entry name" value="PP-binding"/>
    <property type="match status" value="1"/>
</dbReference>
<dbReference type="InterPro" id="IPR013120">
    <property type="entry name" value="FAR_NAD-bd"/>
</dbReference>
<dbReference type="NCBIfam" id="TIGR01733">
    <property type="entry name" value="AA-adenyl-dom"/>
    <property type="match status" value="1"/>
</dbReference>
<gene>
    <name evidence="6" type="ORF">EJP82_22030</name>
</gene>
<dbReference type="SUPFAM" id="SSF56801">
    <property type="entry name" value="Acetyl-CoA synthetase-like"/>
    <property type="match status" value="1"/>
</dbReference>
<dbReference type="SUPFAM" id="SSF52777">
    <property type="entry name" value="CoA-dependent acyltransferases"/>
    <property type="match status" value="1"/>
</dbReference>
<name>A0A3S1DPK6_9BACL</name>
<dbReference type="Gene3D" id="2.30.38.10">
    <property type="entry name" value="Luciferase, Domain 3"/>
    <property type="match status" value="1"/>
</dbReference>
<dbReference type="RefSeq" id="WP_127194218.1">
    <property type="nucleotide sequence ID" value="NZ_RZNY01000025.1"/>
</dbReference>
<dbReference type="PROSITE" id="PS00012">
    <property type="entry name" value="PHOSPHOPANTETHEINE"/>
    <property type="match status" value="1"/>
</dbReference>
<evidence type="ECO:0000256" key="1">
    <source>
        <dbReference type="ARBA" id="ARBA00006432"/>
    </source>
</evidence>
<keyword evidence="4" id="KW-0045">Antibiotic biosynthesis</keyword>
<comment type="similarity">
    <text evidence="1">Belongs to the ATP-dependent AMP-binding enzyme family.</text>
</comment>
<evidence type="ECO:0000256" key="3">
    <source>
        <dbReference type="ARBA" id="ARBA00022553"/>
    </source>
</evidence>
<keyword evidence="2" id="KW-0596">Phosphopantetheine</keyword>
<dbReference type="PRINTS" id="PR00154">
    <property type="entry name" value="AMPBINDING"/>
</dbReference>
<dbReference type="CDD" id="cd05235">
    <property type="entry name" value="SDR_e1"/>
    <property type="match status" value="1"/>
</dbReference>
<dbReference type="SUPFAM" id="SSF51735">
    <property type="entry name" value="NAD(P)-binding Rossmann-fold domains"/>
    <property type="match status" value="1"/>
</dbReference>
<dbReference type="Pfam" id="PF07993">
    <property type="entry name" value="NAD_binding_4"/>
    <property type="match status" value="1"/>
</dbReference>
<evidence type="ECO:0000259" key="5">
    <source>
        <dbReference type="PROSITE" id="PS50075"/>
    </source>
</evidence>
<evidence type="ECO:0000313" key="7">
    <source>
        <dbReference type="Proteomes" id="UP000279446"/>
    </source>
</evidence>
<dbReference type="CDD" id="cd05930">
    <property type="entry name" value="A_NRPS"/>
    <property type="match status" value="1"/>
</dbReference>
<dbReference type="InterPro" id="IPR009081">
    <property type="entry name" value="PP-bd_ACP"/>
</dbReference>
<dbReference type="InterPro" id="IPR010071">
    <property type="entry name" value="AA_adenyl_dom"/>
</dbReference>
<dbReference type="Pfam" id="PF00501">
    <property type="entry name" value="AMP-binding"/>
    <property type="match status" value="1"/>
</dbReference>
<dbReference type="PIRSF" id="PIRSF001617">
    <property type="entry name" value="Alpha-AR"/>
    <property type="match status" value="1"/>
</dbReference>
<dbReference type="Gene3D" id="3.40.50.980">
    <property type="match status" value="2"/>
</dbReference>
<dbReference type="InterPro" id="IPR025110">
    <property type="entry name" value="AMP-bd_C"/>
</dbReference>
<evidence type="ECO:0000256" key="2">
    <source>
        <dbReference type="ARBA" id="ARBA00022450"/>
    </source>
</evidence>
<dbReference type="InterPro" id="IPR006162">
    <property type="entry name" value="Ppantetheine_attach_site"/>
</dbReference>
<protein>
    <submittedName>
        <fullName evidence="6">Amino acid adenylation domain-containing protein</fullName>
    </submittedName>
</protein>
<dbReference type="Pfam" id="PF13193">
    <property type="entry name" value="AMP-binding_C"/>
    <property type="match status" value="1"/>
</dbReference>
<keyword evidence="7" id="KW-1185">Reference proteome</keyword>
<sequence length="1237" mass="139622">MNTLLLSEKTKEYWINEFKPPLSGWNMFTDYPKHLSVTEIKRTTFILDVSRDQMGHFEGHFDLQTWMLTCYVIFLYRMSGEEDQIVGVKRSNGELMPVRMVINGNISFRKLYQQLSAKLKVDHSTPLSLSEIEHIIGHSPIIETLYGVDRTYAPSCLNWYVNKGDGQWTIDISYHQNLFKESTIRKFAGHYQCIVQTSLVDDSIAIASIPILTEEDKDAYDKLNDTSTVLPDALNVPAMLEETVRRFRDRIALSSGPQELTYGQLDNLSNQVAHMLQQRGLFKGGFVSIFMERSIEAVIAMLGVLKAGGAYIPLDPEHPDDRNAYIISDTDCPVVITKECYTARLTTLLAGRNLDDAIFCMDTGLDGYSDDPCNVSVTGDDVAYVIYTSGTTGKPKGVLIPHVGVINLAVDTVNHLQLSEQDVILQYSTFSFDASVYDIFSSLCSGSRLHLLTGEERFSVEMFTSAIQYTGATRIGILPTVFFNQLSTYLIDEDALKYTGIKSFVIGGEALTGEVVRTFQQKLHHNPVIVNAYGPTEVTVVTTTHTIDYVVPEHTSSVCIGQPISNYEVLIVNEHNQPCPLNVMGELLIHSVGLAKGYLNQPGLTEKAFVLDPVHPESGKKYYRSGDLVQLQEDGIHYMGRKDLQVKIRGFRIEIGEIEDNLAKHEYIKDAVVIPKLDADGNKMLVAFYTSKAGEVLTKNELVQFLKTKVPVYMVPSYFYAVESLPVSPTGKIDRKQLALLEVVTEDEQDADYMAPQNDLQREIATAWESAIHRTNIGIQDDFFEIGGHSLKILEILVKLKPQFPRLKINDFFLFPTIEKLAERVTALNQSAPEDEMDQDNGEIRDLAEYPLSFINPFIKDTEYSQQHILLTGATGYLGSRLLYELLNRKDNVVVYCLVRPSLGEEPRQRLTHVMSSYFGQEIIEKLENQVIVVQGDLEKYSLGLTVTNTELLRQKVDSIIHCGAEVKHFGEAEYFNRVNVESTYSLLGLVRGKRNARFHFVSTVGIPEELALSGQWDQFTSRESYDHSVSLDSVYTNSKLEAEKLVVRTCEMEGVAATVYRVGNLSCHSQTGVFQRNIDSNAFYRMLKAMILLKKAPRVNWQVDITPIDYAGEAIISLALHQGTVGRMFHICNPVQVPYVDMIENFREYGYYIELMDIRDYESWLLDSSQPKDASGLELAMAQLEGDGAKNSPYRYTCPQTIEYLRGSNVTCQQMDRSFFTRMIQYAISIGYFEQP</sequence>
<dbReference type="InterPro" id="IPR000873">
    <property type="entry name" value="AMP-dep_synth/lig_dom"/>
</dbReference>
<dbReference type="InterPro" id="IPR020845">
    <property type="entry name" value="AMP-binding_CS"/>
</dbReference>
<evidence type="ECO:0000313" key="6">
    <source>
        <dbReference type="EMBL" id="RUT42598.1"/>
    </source>
</evidence>
<dbReference type="PANTHER" id="PTHR44845:SF7">
    <property type="entry name" value="PLIPASTATIN SYNTHASE SUBUNIT D"/>
    <property type="match status" value="1"/>
</dbReference>
<evidence type="ECO:0000256" key="4">
    <source>
        <dbReference type="ARBA" id="ARBA00023194"/>
    </source>
</evidence>
<dbReference type="AlphaFoldDB" id="A0A3S1DPK6"/>
<dbReference type="Gene3D" id="3.40.50.720">
    <property type="entry name" value="NAD(P)-binding Rossmann-like Domain"/>
    <property type="match status" value="1"/>
</dbReference>
<dbReference type="Gene3D" id="3.30.300.30">
    <property type="match status" value="1"/>
</dbReference>
<dbReference type="InterPro" id="IPR045851">
    <property type="entry name" value="AMP-bd_C_sf"/>
</dbReference>
<organism evidence="6 7">
    <name type="scientific">Paenibacillus anaericanus</name>
    <dbReference type="NCBI Taxonomy" id="170367"/>
    <lineage>
        <taxon>Bacteria</taxon>
        <taxon>Bacillati</taxon>
        <taxon>Bacillota</taxon>
        <taxon>Bacilli</taxon>
        <taxon>Bacillales</taxon>
        <taxon>Paenibacillaceae</taxon>
        <taxon>Paenibacillus</taxon>
    </lineage>
</organism>
<reference evidence="6 7" key="1">
    <citation type="submission" date="2018-12" db="EMBL/GenBank/DDBJ databases">
        <authorList>
            <person name="Sun L."/>
            <person name="Chen Z."/>
        </authorList>
    </citation>
    <scope>NUCLEOTIDE SEQUENCE [LARGE SCALE GENOMIC DNA]</scope>
    <source>
        <strain evidence="6 7">DSM 15890</strain>
    </source>
</reference>
<dbReference type="OrthoDB" id="9765680at2"/>